<dbReference type="RefSeq" id="WP_132820857.1">
    <property type="nucleotide sequence ID" value="NZ_SMKI01000378.1"/>
</dbReference>
<proteinExistence type="predicted"/>
<evidence type="ECO:0000313" key="1">
    <source>
        <dbReference type="EMBL" id="TDC68381.1"/>
    </source>
</evidence>
<organism evidence="1 2">
    <name type="scientific">Streptomyces hainanensis</name>
    <dbReference type="NCBI Taxonomy" id="402648"/>
    <lineage>
        <taxon>Bacteria</taxon>
        <taxon>Bacillati</taxon>
        <taxon>Actinomycetota</taxon>
        <taxon>Actinomycetes</taxon>
        <taxon>Kitasatosporales</taxon>
        <taxon>Streptomycetaceae</taxon>
        <taxon>Streptomyces</taxon>
    </lineage>
</organism>
<reference evidence="1 2" key="1">
    <citation type="submission" date="2019-03" db="EMBL/GenBank/DDBJ databases">
        <title>Draft genome sequences of novel Actinobacteria.</title>
        <authorList>
            <person name="Sahin N."/>
            <person name="Ay H."/>
            <person name="Saygin H."/>
        </authorList>
    </citation>
    <scope>NUCLEOTIDE SEQUENCE [LARGE SCALE GENOMIC DNA]</scope>
    <source>
        <strain evidence="1 2">DSM 41900</strain>
    </source>
</reference>
<protein>
    <submittedName>
        <fullName evidence="1">Uncharacterized protein</fullName>
    </submittedName>
</protein>
<dbReference type="InterPro" id="IPR010866">
    <property type="entry name" value="A-2_8-polyST"/>
</dbReference>
<dbReference type="EMBL" id="SMKI01000378">
    <property type="protein sequence ID" value="TDC68381.1"/>
    <property type="molecule type" value="Genomic_DNA"/>
</dbReference>
<dbReference type="Proteomes" id="UP000295345">
    <property type="component" value="Unassembled WGS sequence"/>
</dbReference>
<accession>A0A4R4SVZ8</accession>
<dbReference type="AlphaFoldDB" id="A0A4R4SVZ8"/>
<name>A0A4R4SVZ8_9ACTN</name>
<dbReference type="Pfam" id="PF07388">
    <property type="entry name" value="A-2_8-polyST"/>
    <property type="match status" value="1"/>
</dbReference>
<gene>
    <name evidence="1" type="ORF">E1283_27455</name>
</gene>
<comment type="caution">
    <text evidence="1">The sequence shown here is derived from an EMBL/GenBank/DDBJ whole genome shotgun (WGS) entry which is preliminary data.</text>
</comment>
<sequence>MSTEATTAATTAAARIQIFEVSTLYGAATLAAALDAGLFGPDEAAEERILLVSNNSAIPETSVLLSEMTGWDRIITRFDRVISWNDTIEPHHPGSWTPREHDVPIWERLLRTAWELPDGPMDLVVESVHAKHSIALAAIFADADVHVYADGLMSYGPTRDRLNWNTACRIQRLIHLDLVPGLTPMLLTDYGVPAETVPNEAFRAVLDEISAAEGDRSALAALEEAEQEPTAVILGQYLAALNILEPAEEEELHARMLRGAAAAGCQSVVFKPHPTAPVRYSKALEKAAAEVGVRLTVLDSPMLAETVFHRLRPALVVGCFSTALLTAAAYYGVPIARLGTGTVLGRITPYQNSNRIPLTIVDALVPDIEERRAGEVVTARAGVGAELGPLVRAVGYCMQFKRYPELRAEAQEWLSANQGRTASRYVVRARLTTLALPGGIGASITGQLPGGRTALRFARKVRRSMRRG</sequence>
<evidence type="ECO:0000313" key="2">
    <source>
        <dbReference type="Proteomes" id="UP000295345"/>
    </source>
</evidence>
<dbReference type="OrthoDB" id="3723482at2"/>
<keyword evidence="2" id="KW-1185">Reference proteome</keyword>